<dbReference type="Gene3D" id="3.40.525.10">
    <property type="entry name" value="CRAL-TRIO lipid binding domain"/>
    <property type="match status" value="1"/>
</dbReference>
<evidence type="ECO:0000259" key="1">
    <source>
        <dbReference type="PROSITE" id="PS50191"/>
    </source>
</evidence>
<dbReference type="CDD" id="cd00170">
    <property type="entry name" value="SEC14"/>
    <property type="match status" value="1"/>
</dbReference>
<dbReference type="PANTHER" id="PTHR10174">
    <property type="entry name" value="ALPHA-TOCOPHEROL TRANSFER PROTEIN-RELATED"/>
    <property type="match status" value="1"/>
</dbReference>
<sequence>MYLTLDLDEKQLEHIKKEEFYRPADRLDEDVTQLVEWLSKQPHLPKITDRKWLSHFIVGCKYNVQRSKQVIEAYFVAREEHPEFFSSFTRERLVEAIDNGTVTLFPKRTPEGNRIFCTKTNPSTDDDKFDVMTLLQVSLAILDLQLKEEPMYGNVFLYDLQHVRLSQFMAFTPTITKNILKCGINSFPLRVKSVHYVNPPKFVSRLVTFFKMFLPNKLKDRMFVHETLEELYQFIPRDVLPDIYGGTAGKIEQYEDDMLEFLLSNKEWLENRPKADLSRRPEQLKTDGSDSVDGTFKRLQID</sequence>
<reference evidence="2 3" key="1">
    <citation type="submission" date="2019-08" db="EMBL/GenBank/DDBJ databases">
        <authorList>
            <person name="Alioto T."/>
            <person name="Alioto T."/>
            <person name="Gomez Garrido J."/>
        </authorList>
    </citation>
    <scope>NUCLEOTIDE SEQUENCE [LARGE SCALE GENOMIC DNA]</scope>
</reference>
<organism evidence="2 3">
    <name type="scientific">Cinara cedri</name>
    <dbReference type="NCBI Taxonomy" id="506608"/>
    <lineage>
        <taxon>Eukaryota</taxon>
        <taxon>Metazoa</taxon>
        <taxon>Ecdysozoa</taxon>
        <taxon>Arthropoda</taxon>
        <taxon>Hexapoda</taxon>
        <taxon>Insecta</taxon>
        <taxon>Pterygota</taxon>
        <taxon>Neoptera</taxon>
        <taxon>Paraneoptera</taxon>
        <taxon>Hemiptera</taxon>
        <taxon>Sternorrhyncha</taxon>
        <taxon>Aphidomorpha</taxon>
        <taxon>Aphidoidea</taxon>
        <taxon>Aphididae</taxon>
        <taxon>Lachninae</taxon>
        <taxon>Cinara</taxon>
    </lineage>
</organism>
<dbReference type="OrthoDB" id="6682367at2759"/>
<keyword evidence="3" id="KW-1185">Reference proteome</keyword>
<dbReference type="Pfam" id="PF00650">
    <property type="entry name" value="CRAL_TRIO"/>
    <property type="match status" value="1"/>
</dbReference>
<dbReference type="InterPro" id="IPR036273">
    <property type="entry name" value="CRAL/TRIO_N_dom_sf"/>
</dbReference>
<dbReference type="AlphaFoldDB" id="A0A5E4N7Y5"/>
<accession>A0A5E4N7Y5</accession>
<dbReference type="InterPro" id="IPR036865">
    <property type="entry name" value="CRAL-TRIO_dom_sf"/>
</dbReference>
<dbReference type="EMBL" id="CABPRJ010001897">
    <property type="protein sequence ID" value="VVC39731.1"/>
    <property type="molecule type" value="Genomic_DNA"/>
</dbReference>
<dbReference type="SUPFAM" id="SSF46938">
    <property type="entry name" value="CRAL/TRIO N-terminal domain"/>
    <property type="match status" value="1"/>
</dbReference>
<name>A0A5E4N7Y5_9HEMI</name>
<protein>
    <submittedName>
        <fullName evidence="2">Cellular retinaldehyde binding/alpha-tocopherol transport,CRAL/TRIO, N-terminal domain,CRAL-TRIO lipid</fullName>
    </submittedName>
</protein>
<dbReference type="InterPro" id="IPR001251">
    <property type="entry name" value="CRAL-TRIO_dom"/>
</dbReference>
<proteinExistence type="predicted"/>
<dbReference type="GO" id="GO:1902936">
    <property type="term" value="F:phosphatidylinositol bisphosphate binding"/>
    <property type="evidence" value="ECO:0007669"/>
    <property type="project" value="TreeGrafter"/>
</dbReference>
<dbReference type="PRINTS" id="PR00180">
    <property type="entry name" value="CRETINALDHBP"/>
</dbReference>
<evidence type="ECO:0000313" key="3">
    <source>
        <dbReference type="Proteomes" id="UP000325440"/>
    </source>
</evidence>
<dbReference type="GO" id="GO:0016020">
    <property type="term" value="C:membrane"/>
    <property type="evidence" value="ECO:0007669"/>
    <property type="project" value="TreeGrafter"/>
</dbReference>
<gene>
    <name evidence="2" type="ORF">CINCED_3A012962</name>
</gene>
<dbReference type="SUPFAM" id="SSF52087">
    <property type="entry name" value="CRAL/TRIO domain"/>
    <property type="match status" value="1"/>
</dbReference>
<dbReference type="Proteomes" id="UP000325440">
    <property type="component" value="Unassembled WGS sequence"/>
</dbReference>
<evidence type="ECO:0000313" key="2">
    <source>
        <dbReference type="EMBL" id="VVC39731.1"/>
    </source>
</evidence>
<feature type="domain" description="CRAL-TRIO" evidence="1">
    <location>
        <begin position="90"/>
        <end position="252"/>
    </location>
</feature>
<dbReference type="PANTHER" id="PTHR10174:SF224">
    <property type="entry name" value="RETINOL-BINDING PROTEIN PINTA"/>
    <property type="match status" value="1"/>
</dbReference>
<dbReference type="SMART" id="SM00516">
    <property type="entry name" value="SEC14"/>
    <property type="match status" value="1"/>
</dbReference>
<dbReference type="PROSITE" id="PS50191">
    <property type="entry name" value="CRAL_TRIO"/>
    <property type="match status" value="1"/>
</dbReference>